<proteinExistence type="predicted"/>
<comment type="caution">
    <text evidence="3">The sequence shown here is derived from an EMBL/GenBank/DDBJ whole genome shotgun (WGS) entry which is preliminary data.</text>
</comment>
<gene>
    <name evidence="3" type="ORF">V5O48_008104</name>
</gene>
<keyword evidence="2" id="KW-0472">Membrane</keyword>
<evidence type="ECO:0000256" key="2">
    <source>
        <dbReference type="SAM" id="Phobius"/>
    </source>
</evidence>
<evidence type="ECO:0000313" key="3">
    <source>
        <dbReference type="EMBL" id="KAL0573840.1"/>
    </source>
</evidence>
<name>A0ABR3FES5_9AGAR</name>
<dbReference type="EMBL" id="JBAHYK010000455">
    <property type="protein sequence ID" value="KAL0573840.1"/>
    <property type="molecule type" value="Genomic_DNA"/>
</dbReference>
<dbReference type="Gene3D" id="1.20.5.510">
    <property type="entry name" value="Single helix bin"/>
    <property type="match status" value="1"/>
</dbReference>
<sequence length="402" mass="43104">MVTSTRWPAYRADCDGNNVSNTTFVLVLRPGTKSELIVFSGIGPPILQSRATKHFPFTPQLTRIRGEIRLSTLKKPEIYQERVGRSLLSRALEQCLTYFILGHPELTGAPLQSSSSSDPRQSSTPIGAIAGGVAGGVILLLAAMAVVFWLRRKGSAKGVQELRRLHRESSFSEMTHAQQGSVSVKYTPLQVHSGASVYEVQTNELGQNIRPVSTYTTLTSSYGHRQSTIAGSPPTDMRVYLPENNIQPFLLSSPQAPSPVSEGAAVSTPPRKGAIVFNPNDPTLGVSRAQENVEDGDYFSEQHNTPGPANPPAYTYYPDAASPPSQRESLLSSTVGDGSYYQGRSTSGQFSPSTVISESSHSVGYGSPYRQSQIPSGSRRTSALPSGSVHGYGGDTGDVEIA</sequence>
<accession>A0ABR3FES5</accession>
<keyword evidence="4" id="KW-1185">Reference proteome</keyword>
<evidence type="ECO:0000313" key="4">
    <source>
        <dbReference type="Proteomes" id="UP001465976"/>
    </source>
</evidence>
<feature type="compositionally biased region" description="Polar residues" evidence="1">
    <location>
        <begin position="369"/>
        <end position="385"/>
    </location>
</feature>
<protein>
    <submittedName>
        <fullName evidence="3">Uncharacterized protein</fullName>
    </submittedName>
</protein>
<keyword evidence="2" id="KW-1133">Transmembrane helix</keyword>
<organism evidence="3 4">
    <name type="scientific">Marasmius crinis-equi</name>
    <dbReference type="NCBI Taxonomy" id="585013"/>
    <lineage>
        <taxon>Eukaryota</taxon>
        <taxon>Fungi</taxon>
        <taxon>Dikarya</taxon>
        <taxon>Basidiomycota</taxon>
        <taxon>Agaricomycotina</taxon>
        <taxon>Agaricomycetes</taxon>
        <taxon>Agaricomycetidae</taxon>
        <taxon>Agaricales</taxon>
        <taxon>Marasmiineae</taxon>
        <taxon>Marasmiaceae</taxon>
        <taxon>Marasmius</taxon>
    </lineage>
</organism>
<feature type="region of interest" description="Disordered" evidence="1">
    <location>
        <begin position="250"/>
        <end position="402"/>
    </location>
</feature>
<keyword evidence="2" id="KW-0812">Transmembrane</keyword>
<reference evidence="3 4" key="1">
    <citation type="submission" date="2024-02" db="EMBL/GenBank/DDBJ databases">
        <title>A draft genome for the cacao thread blight pathogen Marasmius crinis-equi.</title>
        <authorList>
            <person name="Cohen S.P."/>
            <person name="Baruah I.K."/>
            <person name="Amoako-Attah I."/>
            <person name="Bukari Y."/>
            <person name="Meinhardt L.W."/>
            <person name="Bailey B.A."/>
        </authorList>
    </citation>
    <scope>NUCLEOTIDE SEQUENCE [LARGE SCALE GENOMIC DNA]</scope>
    <source>
        <strain evidence="3 4">GH-76</strain>
    </source>
</reference>
<feature type="compositionally biased region" description="Polar residues" evidence="1">
    <location>
        <begin position="323"/>
        <end position="362"/>
    </location>
</feature>
<dbReference type="Proteomes" id="UP001465976">
    <property type="component" value="Unassembled WGS sequence"/>
</dbReference>
<feature type="transmembrane region" description="Helical" evidence="2">
    <location>
        <begin position="126"/>
        <end position="150"/>
    </location>
</feature>
<evidence type="ECO:0000256" key="1">
    <source>
        <dbReference type="SAM" id="MobiDB-lite"/>
    </source>
</evidence>